<accession>A0A1C9EID4</accession>
<organism evidence="1 2">
    <name type="scientific">Rhodococcus phage ChewyVIII</name>
    <dbReference type="NCBI Taxonomy" id="1887657"/>
    <lineage>
        <taxon>Viruses</taxon>
        <taxon>Duplodnaviria</taxon>
        <taxon>Heunggongvirae</taxon>
        <taxon>Uroviricota</taxon>
        <taxon>Caudoviricetes</taxon>
        <taxon>Chewyvirus</taxon>
        <taxon>Chewyvirus chewyVIII</taxon>
    </lineage>
</organism>
<sequence length="85" mass="9340">MTTAIAPKVDMVKLVSLVKRNRAPRVGSLVSRRGAGGPMLYTLERLDELAQGVTVAELRMAEADSKGRNRLVGWTNTDNLTLVRF</sequence>
<evidence type="ECO:0000313" key="1">
    <source>
        <dbReference type="EMBL" id="AON97510.1"/>
    </source>
</evidence>
<protein>
    <submittedName>
        <fullName evidence="1">Uncharacterized protein</fullName>
    </submittedName>
</protein>
<gene>
    <name evidence="1" type="primary">90</name>
    <name evidence="1" type="ORF">SEA_CHEWYVIII_90</name>
</gene>
<proteinExistence type="predicted"/>
<dbReference type="KEGG" id="vg:80018794"/>
<dbReference type="GeneID" id="80018794"/>
<keyword evidence="2" id="KW-1185">Reference proteome</keyword>
<reference evidence="2" key="1">
    <citation type="submission" date="2016-07" db="EMBL/GenBank/DDBJ databases">
        <authorList>
            <person name="Florea S."/>
            <person name="Webb J.S."/>
            <person name="Jaromczyk J."/>
            <person name="Schardl C.L."/>
        </authorList>
    </citation>
    <scope>NUCLEOTIDE SEQUENCE [LARGE SCALE GENOMIC DNA]</scope>
</reference>
<dbReference type="EMBL" id="KX557288">
    <property type="protein sequence ID" value="AON97510.1"/>
    <property type="molecule type" value="Genomic_DNA"/>
</dbReference>
<dbReference type="Proteomes" id="UP000221751">
    <property type="component" value="Segment"/>
</dbReference>
<evidence type="ECO:0000313" key="2">
    <source>
        <dbReference type="Proteomes" id="UP000221751"/>
    </source>
</evidence>
<name>A0A1C9EID4_9CAUD</name>
<dbReference type="RefSeq" id="YP_010754207.1">
    <property type="nucleotide sequence ID" value="NC_073456.1"/>
</dbReference>